<protein>
    <submittedName>
        <fullName evidence="5">C2H2-type domain-containing protein</fullName>
    </submittedName>
</protein>
<evidence type="ECO:0000256" key="1">
    <source>
        <dbReference type="ARBA" id="ARBA00004123"/>
    </source>
</evidence>
<dbReference type="GO" id="GO:0000127">
    <property type="term" value="C:transcription factor TFIIIC complex"/>
    <property type="evidence" value="ECO:0007669"/>
    <property type="project" value="TreeGrafter"/>
</dbReference>
<dbReference type="GO" id="GO:0005634">
    <property type="term" value="C:nucleus"/>
    <property type="evidence" value="ECO:0007669"/>
    <property type="project" value="UniProtKB-SubCell"/>
</dbReference>
<feature type="region of interest" description="Disordered" evidence="4">
    <location>
        <begin position="263"/>
        <end position="319"/>
    </location>
</feature>
<evidence type="ECO:0000256" key="2">
    <source>
        <dbReference type="ARBA" id="ARBA00023163"/>
    </source>
</evidence>
<feature type="compositionally biased region" description="Basic and acidic residues" evidence="4">
    <location>
        <begin position="296"/>
        <end position="311"/>
    </location>
</feature>
<evidence type="ECO:0000313" key="5">
    <source>
        <dbReference type="WBParaSite" id="ASIM_0001821501-mRNA-1"/>
    </source>
</evidence>
<evidence type="ECO:0000256" key="4">
    <source>
        <dbReference type="SAM" id="MobiDB-lite"/>
    </source>
</evidence>
<comment type="subcellular location">
    <subcellularLocation>
        <location evidence="1">Nucleus</location>
    </subcellularLocation>
</comment>
<dbReference type="GO" id="GO:0006383">
    <property type="term" value="P:transcription by RNA polymerase III"/>
    <property type="evidence" value="ECO:0007669"/>
    <property type="project" value="TreeGrafter"/>
</dbReference>
<dbReference type="PANTHER" id="PTHR15052">
    <property type="entry name" value="RNA POLYMERASE III TRANSCRIPTION INITIATION FACTOR COMPLEX SUBUNIT"/>
    <property type="match status" value="1"/>
</dbReference>
<dbReference type="PANTHER" id="PTHR15052:SF2">
    <property type="entry name" value="GENERAL TRANSCRIPTION FACTOR 3C POLYPEPTIDE 2"/>
    <property type="match status" value="1"/>
</dbReference>
<proteinExistence type="predicted"/>
<organism evidence="5">
    <name type="scientific">Anisakis simplex</name>
    <name type="common">Herring worm</name>
    <dbReference type="NCBI Taxonomy" id="6269"/>
    <lineage>
        <taxon>Eukaryota</taxon>
        <taxon>Metazoa</taxon>
        <taxon>Ecdysozoa</taxon>
        <taxon>Nematoda</taxon>
        <taxon>Chromadorea</taxon>
        <taxon>Rhabditida</taxon>
        <taxon>Spirurina</taxon>
        <taxon>Ascaridomorpha</taxon>
        <taxon>Ascaridoidea</taxon>
        <taxon>Anisakidae</taxon>
        <taxon>Anisakis</taxon>
        <taxon>Anisakis simplex complex</taxon>
    </lineage>
</organism>
<dbReference type="AlphaFoldDB" id="A0A0M3KB68"/>
<keyword evidence="2" id="KW-0804">Transcription</keyword>
<reference evidence="5" key="1">
    <citation type="submission" date="2017-02" db="UniProtKB">
        <authorList>
            <consortium name="WormBaseParasite"/>
        </authorList>
    </citation>
    <scope>IDENTIFICATION</scope>
</reference>
<feature type="region of interest" description="Disordered" evidence="4">
    <location>
        <begin position="78"/>
        <end position="129"/>
    </location>
</feature>
<sequence>LPCLNIDTLDCSQVYSHSYGLWYHLQKCGVNDMNRQWKCYRCGETSVYQESKDHLIKCHQKQLSKLIEKAHKIIAEKDASTTPLTRSAKKRRKTSQLASGLEESDHSDECAMDSSTQHDREEDGDVGDKDELLTSLLKSTRCRGMASVSQGVLPTNSSRTSINAGVKRYKFKTTESLHRPSEADSRNYQAAVNCARVSFDADRNVEQLCRSLLDIHFDRSNWDVVREEEYTQSKLLNRILNKHSVPVRLPGGAIDRTITTTVDAVSPSSKPTAKVSSKSEKAARSSSSASKSNTDTVKRQQNEPACEKQPSERLPTFTTRRLPYTIPVRNSLTAERPSSSTVPNAGEGCVAYCGGPIATISSCPRLLENDYLQFWRYNRTATDVCAKLWFLMELSVGTVLTTAWCPLLRGKVSKGNRNIKNDSSTDRKFNFIGFLAVGGTETGIAIYGIPNEVENMVKESDTERCVLRCAQPDLLLNLPEGYPQSPVVSLAWSEVYGAAPLAAVFASGHVAVWDMNNSDERAKIIHDDEWSSPPMHVAFTERDERWSSFIS</sequence>
<evidence type="ECO:0000256" key="3">
    <source>
        <dbReference type="ARBA" id="ARBA00023242"/>
    </source>
</evidence>
<accession>A0A0M3KB68</accession>
<feature type="compositionally biased region" description="Basic and acidic residues" evidence="4">
    <location>
        <begin position="116"/>
        <end position="129"/>
    </location>
</feature>
<keyword evidence="3" id="KW-0539">Nucleus</keyword>
<dbReference type="InterPro" id="IPR052416">
    <property type="entry name" value="GTF3C_component"/>
</dbReference>
<dbReference type="WBParaSite" id="ASIM_0001821501-mRNA-1">
    <property type="protein sequence ID" value="ASIM_0001821501-mRNA-1"/>
    <property type="gene ID" value="ASIM_0001821501"/>
</dbReference>
<name>A0A0M3KB68_ANISI</name>